<dbReference type="FunFam" id="3.40.50.20:FF:000010">
    <property type="entry name" value="Propionyl-CoA carboxylase subunit alpha"/>
    <property type="match status" value="1"/>
</dbReference>
<dbReference type="Pfam" id="PF02785">
    <property type="entry name" value="Biotin_carb_C"/>
    <property type="match status" value="1"/>
</dbReference>
<accession>A0A9X2DNN7</accession>
<evidence type="ECO:0000313" key="16">
    <source>
        <dbReference type="EMBL" id="MCM3712602.1"/>
    </source>
</evidence>
<dbReference type="PANTHER" id="PTHR18866">
    <property type="entry name" value="CARBOXYLASE:PYRUVATE/ACETYL-COA/PROPIONYL-COA CARBOXYLASE"/>
    <property type="match status" value="1"/>
</dbReference>
<evidence type="ECO:0000256" key="1">
    <source>
        <dbReference type="ARBA" id="ARBA00003761"/>
    </source>
</evidence>
<comment type="function">
    <text evidence="1">This protein is a component of the acetyl coenzyme A carboxylase complex; first, biotin carboxylase catalyzes the carboxylation of the carrier protein and then the transcarboxylase transfers the carboxyl group to form malonyl-CoA.</text>
</comment>
<dbReference type="Pfam" id="PF00289">
    <property type="entry name" value="Biotin_carb_N"/>
    <property type="match status" value="1"/>
</dbReference>
<dbReference type="InterPro" id="IPR050856">
    <property type="entry name" value="Biotin_carboxylase_complex"/>
</dbReference>
<dbReference type="GO" id="GO:0006633">
    <property type="term" value="P:fatty acid biosynthetic process"/>
    <property type="evidence" value="ECO:0007669"/>
    <property type="project" value="UniProtKB-KW"/>
</dbReference>
<dbReference type="SUPFAM" id="SSF51246">
    <property type="entry name" value="Rudiment single hybrid motif"/>
    <property type="match status" value="1"/>
</dbReference>
<dbReference type="GO" id="GO:0046872">
    <property type="term" value="F:metal ion binding"/>
    <property type="evidence" value="ECO:0007669"/>
    <property type="project" value="InterPro"/>
</dbReference>
<dbReference type="InterPro" id="IPR011764">
    <property type="entry name" value="Biotin_carboxylation_dom"/>
</dbReference>
<keyword evidence="8" id="KW-0276">Fatty acid metabolism</keyword>
<dbReference type="Proteomes" id="UP001139179">
    <property type="component" value="Unassembled WGS sequence"/>
</dbReference>
<dbReference type="PROSITE" id="PS00867">
    <property type="entry name" value="CPSASE_2"/>
    <property type="match status" value="1"/>
</dbReference>
<keyword evidence="9 13" id="KW-0067">ATP-binding</keyword>
<gene>
    <name evidence="16" type="ORF">M3202_00775</name>
</gene>
<protein>
    <recommendedName>
        <fullName evidence="4">biotin carboxylase</fullName>
        <ecNumber evidence="4">6.3.4.14</ecNumber>
    </recommendedName>
</protein>
<evidence type="ECO:0000256" key="11">
    <source>
        <dbReference type="ARBA" id="ARBA00023267"/>
    </source>
</evidence>
<keyword evidence="10" id="KW-0443">Lipid metabolism</keyword>
<dbReference type="NCBIfam" id="NF006367">
    <property type="entry name" value="PRK08591.1"/>
    <property type="match status" value="1"/>
</dbReference>
<feature type="domain" description="Biotin carboxylation" evidence="15">
    <location>
        <begin position="1"/>
        <end position="445"/>
    </location>
</feature>
<dbReference type="PROSITE" id="PS50979">
    <property type="entry name" value="BC"/>
    <property type="match status" value="1"/>
</dbReference>
<dbReference type="FunFam" id="3.30.1490.20:FF:000003">
    <property type="entry name" value="acetyl-CoA carboxylase isoform X1"/>
    <property type="match status" value="1"/>
</dbReference>
<evidence type="ECO:0000259" key="15">
    <source>
        <dbReference type="PROSITE" id="PS50979"/>
    </source>
</evidence>
<comment type="catalytic activity">
    <reaction evidence="12">
        <text>N(6)-biotinyl-L-lysyl-[protein] + hydrogencarbonate + ATP = N(6)-carboxybiotinyl-L-lysyl-[protein] + ADP + phosphate + H(+)</text>
        <dbReference type="Rhea" id="RHEA:13501"/>
        <dbReference type="Rhea" id="RHEA-COMP:10505"/>
        <dbReference type="Rhea" id="RHEA-COMP:10506"/>
        <dbReference type="ChEBI" id="CHEBI:15378"/>
        <dbReference type="ChEBI" id="CHEBI:17544"/>
        <dbReference type="ChEBI" id="CHEBI:30616"/>
        <dbReference type="ChEBI" id="CHEBI:43474"/>
        <dbReference type="ChEBI" id="CHEBI:83144"/>
        <dbReference type="ChEBI" id="CHEBI:83145"/>
        <dbReference type="ChEBI" id="CHEBI:456216"/>
        <dbReference type="EC" id="6.3.4.14"/>
    </reaction>
</comment>
<dbReference type="InterPro" id="IPR005481">
    <property type="entry name" value="BC-like_N"/>
</dbReference>
<evidence type="ECO:0000256" key="7">
    <source>
        <dbReference type="ARBA" id="ARBA00022741"/>
    </source>
</evidence>
<evidence type="ECO:0000256" key="2">
    <source>
        <dbReference type="ARBA" id="ARBA00004956"/>
    </source>
</evidence>
<organism evidence="16 17">
    <name type="scientific">Halalkalibacter oceani</name>
    <dbReference type="NCBI Taxonomy" id="1653776"/>
    <lineage>
        <taxon>Bacteria</taxon>
        <taxon>Bacillati</taxon>
        <taxon>Bacillota</taxon>
        <taxon>Bacilli</taxon>
        <taxon>Bacillales</taxon>
        <taxon>Bacillaceae</taxon>
        <taxon>Halalkalibacter</taxon>
    </lineage>
</organism>
<keyword evidence="17" id="KW-1185">Reference proteome</keyword>
<evidence type="ECO:0000313" key="17">
    <source>
        <dbReference type="Proteomes" id="UP001139179"/>
    </source>
</evidence>
<dbReference type="GO" id="GO:0004075">
    <property type="term" value="F:biotin carboxylase activity"/>
    <property type="evidence" value="ECO:0007669"/>
    <property type="project" value="UniProtKB-EC"/>
</dbReference>
<comment type="subunit">
    <text evidence="3">Acetyl-CoA carboxylase is a heterohexamer of biotin carboxyl carrier protein, biotin carboxylase and the two subunits of carboxyl transferase in a 2:2 complex.</text>
</comment>
<keyword evidence="11" id="KW-0092">Biotin</keyword>
<evidence type="ECO:0000256" key="12">
    <source>
        <dbReference type="ARBA" id="ARBA00048600"/>
    </source>
</evidence>
<sequence length="449" mass="49512">MFTKIVIANRGEIAVRVIRTCRRLGIKTVAVYSEADRTAAHVFLADEAYLLGAAPVSESYLNGEKLISIAKAAKAEAIHPGYGFLSEQASFASRCQEEGLVFIGPSPEIIALMGDKIAARKAMEAAGFPVIPGTMEAVKNEEEAVDAAAEIGFPVMLKAAAGGGGIGMELVRNPIQLKQAFDATRQRASRFFKNGEMFLEKALEGTRHIEIQLLADHDGHVIHLFERDCSIQRRHQKVIEEAPAASIIGPLREKIAELAVTAAKQLGYTNAGTIECLVDQEQNVYFLEMNTRLQVEHPVTEEVTGLDLVEWQLRIAAGEKLELRQEEIACTGHALEARIYAEDPETFLPSPGKITGLLQPQEPYIRHECAVSKGSVVSPFYDPMIAKIIVNGSSRLEAIERMKYALRRYQIEGIKTNLPLLRKVINHHEFSKGNVTTKFIMEHIDNGES</sequence>
<dbReference type="FunFam" id="3.30.470.20:FF:000028">
    <property type="entry name" value="Methylcrotonoyl-CoA carboxylase subunit alpha, mitochondrial"/>
    <property type="match status" value="1"/>
</dbReference>
<dbReference type="PROSITE" id="PS50975">
    <property type="entry name" value="ATP_GRASP"/>
    <property type="match status" value="1"/>
</dbReference>
<proteinExistence type="predicted"/>
<dbReference type="InterPro" id="IPR016185">
    <property type="entry name" value="PreATP-grasp_dom_sf"/>
</dbReference>
<evidence type="ECO:0000256" key="6">
    <source>
        <dbReference type="ARBA" id="ARBA00022598"/>
    </source>
</evidence>
<dbReference type="InterPro" id="IPR005482">
    <property type="entry name" value="Biotin_COase_C"/>
</dbReference>
<feature type="domain" description="ATP-grasp" evidence="14">
    <location>
        <begin position="120"/>
        <end position="317"/>
    </location>
</feature>
<evidence type="ECO:0000256" key="3">
    <source>
        <dbReference type="ARBA" id="ARBA00011750"/>
    </source>
</evidence>
<evidence type="ECO:0000256" key="5">
    <source>
        <dbReference type="ARBA" id="ARBA00022516"/>
    </source>
</evidence>
<evidence type="ECO:0000256" key="13">
    <source>
        <dbReference type="PROSITE-ProRule" id="PRU00409"/>
    </source>
</evidence>
<evidence type="ECO:0000259" key="14">
    <source>
        <dbReference type="PROSITE" id="PS50975"/>
    </source>
</evidence>
<dbReference type="InterPro" id="IPR011054">
    <property type="entry name" value="Rudment_hybrid_motif"/>
</dbReference>
<evidence type="ECO:0000256" key="8">
    <source>
        <dbReference type="ARBA" id="ARBA00022832"/>
    </source>
</evidence>
<evidence type="ECO:0000256" key="9">
    <source>
        <dbReference type="ARBA" id="ARBA00022840"/>
    </source>
</evidence>
<dbReference type="Pfam" id="PF02786">
    <property type="entry name" value="CPSase_L_D2"/>
    <property type="match status" value="1"/>
</dbReference>
<dbReference type="Gene3D" id="3.30.470.20">
    <property type="entry name" value="ATP-grasp fold, B domain"/>
    <property type="match status" value="1"/>
</dbReference>
<keyword evidence="7 13" id="KW-0547">Nucleotide-binding</keyword>
<dbReference type="PANTHER" id="PTHR18866:SF33">
    <property type="entry name" value="METHYLCROTONOYL-COA CARBOXYLASE SUBUNIT ALPHA, MITOCHONDRIAL-RELATED"/>
    <property type="match status" value="1"/>
</dbReference>
<dbReference type="EMBL" id="JAMBOL010000001">
    <property type="protein sequence ID" value="MCM3712602.1"/>
    <property type="molecule type" value="Genomic_DNA"/>
</dbReference>
<dbReference type="InterPro" id="IPR005479">
    <property type="entry name" value="CPAse_ATP-bd"/>
</dbReference>
<dbReference type="AlphaFoldDB" id="A0A9X2DNN7"/>
<evidence type="ECO:0000256" key="10">
    <source>
        <dbReference type="ARBA" id="ARBA00023160"/>
    </source>
</evidence>
<name>A0A9X2DNN7_9BACI</name>
<dbReference type="RefSeq" id="WP_251221477.1">
    <property type="nucleotide sequence ID" value="NZ_JAMBOL010000001.1"/>
</dbReference>
<keyword evidence="10" id="KW-0275">Fatty acid biosynthesis</keyword>
<dbReference type="EC" id="6.3.4.14" evidence="4"/>
<dbReference type="SUPFAM" id="SSF52440">
    <property type="entry name" value="PreATP-grasp domain"/>
    <property type="match status" value="1"/>
</dbReference>
<evidence type="ECO:0000256" key="4">
    <source>
        <dbReference type="ARBA" id="ARBA00013263"/>
    </source>
</evidence>
<keyword evidence="6 16" id="KW-0436">Ligase</keyword>
<dbReference type="GO" id="GO:0005524">
    <property type="term" value="F:ATP binding"/>
    <property type="evidence" value="ECO:0007669"/>
    <property type="project" value="UniProtKB-UniRule"/>
</dbReference>
<dbReference type="InterPro" id="IPR011761">
    <property type="entry name" value="ATP-grasp"/>
</dbReference>
<reference evidence="16" key="1">
    <citation type="submission" date="2022-05" db="EMBL/GenBank/DDBJ databases">
        <title>Comparative Genomics of Spacecraft Associated Microbes.</title>
        <authorList>
            <person name="Tran M.T."/>
            <person name="Wright A."/>
            <person name="Seuylemezian A."/>
            <person name="Eisen J."/>
            <person name="Coil D."/>
        </authorList>
    </citation>
    <scope>NUCLEOTIDE SEQUENCE</scope>
    <source>
        <strain evidence="16">214.1.1</strain>
    </source>
</reference>
<keyword evidence="5" id="KW-0444">Lipid biosynthesis</keyword>
<dbReference type="PROSITE" id="PS00866">
    <property type="entry name" value="CPSASE_1"/>
    <property type="match status" value="1"/>
</dbReference>
<comment type="caution">
    <text evidence="16">The sequence shown here is derived from an EMBL/GenBank/DDBJ whole genome shotgun (WGS) entry which is preliminary data.</text>
</comment>
<dbReference type="SUPFAM" id="SSF56059">
    <property type="entry name" value="Glutathione synthetase ATP-binding domain-like"/>
    <property type="match status" value="1"/>
</dbReference>
<comment type="pathway">
    <text evidence="2">Lipid metabolism; malonyl-CoA biosynthesis; malonyl-CoA from acetyl-CoA: step 1/1.</text>
</comment>
<dbReference type="SMART" id="SM00878">
    <property type="entry name" value="Biotin_carb_C"/>
    <property type="match status" value="1"/>
</dbReference>